<accession>A0ABT0RC45</accession>
<reference evidence="2" key="1">
    <citation type="submission" date="2022-05" db="EMBL/GenBank/DDBJ databases">
        <authorList>
            <person name="Jo J.-H."/>
            <person name="Im W.-T."/>
        </authorList>
    </citation>
    <scope>NUCLEOTIDE SEQUENCE</scope>
    <source>
        <strain evidence="2">RG327</strain>
    </source>
</reference>
<proteinExistence type="predicted"/>
<feature type="domain" description="TadE-like" evidence="1">
    <location>
        <begin position="10"/>
        <end position="48"/>
    </location>
</feature>
<dbReference type="InterPro" id="IPR012495">
    <property type="entry name" value="TadE-like_dom"/>
</dbReference>
<sequence>MMRIWGDERGNSLIEMALVTPVLATLLVGTVDLSRSYSTKLQVEQAAQHTIELIQVSDYKTTNNSVYQAEAQTAAGTGSAATVNSWLECNADGVHLDYDTGTCANATDPYARYVQVTVSQSFTPLFGTRFFPGANSNGTVTVRATAGVRTQ</sequence>
<dbReference type="Pfam" id="PF07811">
    <property type="entry name" value="TadE"/>
    <property type="match status" value="1"/>
</dbReference>
<protein>
    <submittedName>
        <fullName evidence="2">Pilus assembly protein</fullName>
    </submittedName>
</protein>
<organism evidence="2 3">
    <name type="scientific">Sphingomonas anseongensis</name>
    <dbReference type="NCBI Taxonomy" id="2908207"/>
    <lineage>
        <taxon>Bacteria</taxon>
        <taxon>Pseudomonadati</taxon>
        <taxon>Pseudomonadota</taxon>
        <taxon>Alphaproteobacteria</taxon>
        <taxon>Sphingomonadales</taxon>
        <taxon>Sphingomonadaceae</taxon>
        <taxon>Sphingomonas</taxon>
    </lineage>
</organism>
<name>A0ABT0RC45_9SPHN</name>
<evidence type="ECO:0000313" key="2">
    <source>
        <dbReference type="EMBL" id="MCL6677817.1"/>
    </source>
</evidence>
<comment type="caution">
    <text evidence="2">The sequence shown here is derived from an EMBL/GenBank/DDBJ whole genome shotgun (WGS) entry which is preliminary data.</text>
</comment>
<evidence type="ECO:0000259" key="1">
    <source>
        <dbReference type="Pfam" id="PF07811"/>
    </source>
</evidence>
<gene>
    <name evidence="2" type="ORF">LZ519_00565</name>
</gene>
<keyword evidence="3" id="KW-1185">Reference proteome</keyword>
<dbReference type="Proteomes" id="UP001165343">
    <property type="component" value="Unassembled WGS sequence"/>
</dbReference>
<dbReference type="EMBL" id="JAMGBC010000001">
    <property type="protein sequence ID" value="MCL6677817.1"/>
    <property type="molecule type" value="Genomic_DNA"/>
</dbReference>
<evidence type="ECO:0000313" key="3">
    <source>
        <dbReference type="Proteomes" id="UP001165343"/>
    </source>
</evidence>
<dbReference type="RefSeq" id="WP_249866807.1">
    <property type="nucleotide sequence ID" value="NZ_JAMGBC010000001.1"/>
</dbReference>